<evidence type="ECO:0000313" key="11">
    <source>
        <dbReference type="Proteomes" id="UP000078387"/>
    </source>
</evidence>
<evidence type="ECO:0000256" key="6">
    <source>
        <dbReference type="ARBA" id="ARBA00022989"/>
    </source>
</evidence>
<dbReference type="GO" id="GO:0004577">
    <property type="term" value="F:N-acetylglucosaminyldiphosphodolichol N-acetylglucosaminyltransferase activity"/>
    <property type="evidence" value="ECO:0007669"/>
    <property type="project" value="TreeGrafter"/>
</dbReference>
<keyword evidence="6 8" id="KW-1133">Transmembrane helix</keyword>
<evidence type="ECO:0000256" key="5">
    <source>
        <dbReference type="ARBA" id="ARBA00022824"/>
    </source>
</evidence>
<dbReference type="EMBL" id="BDEQ01000001">
    <property type="protein sequence ID" value="GAT92253.1"/>
    <property type="molecule type" value="Genomic_DNA"/>
</dbReference>
<sequence>MKLFVTVGTTEFERLIETINEEDVMKQLSQIGITEMVVQYGHGKYIPESKAGITVHSFSMKTSISEDFKAADLIITHAGAGSVNEALSVKKSTIVVINDALMNNHQTEIAKKLSELGAVTYCPSPSTLKELLSHYIIQPGKDIVLKGKEVDEKIGNLMKEWCGLDKNKDKEICVVLGSGGHTMEMLHVLHPLDELCHEVIKQFDVIVAESDNISSKKLEGIKSKYNVHQIPRSRKVGQSYFTSIFTTLYAIFVCIGMVLKIRPEVLLCNGPGTCVPVCICCWFLNLFQSKKTRIIYLESVCRVTTLSLTGKILKFIADIFVIQWEELKPLNRNAIVHHLFYASDN</sequence>
<dbReference type="Pfam" id="PF04101">
    <property type="entry name" value="Glyco_tran_28_C"/>
    <property type="match status" value="1"/>
</dbReference>
<organism evidence="10 11">
    <name type="scientific">Entamoeba histolytica</name>
    <dbReference type="NCBI Taxonomy" id="5759"/>
    <lineage>
        <taxon>Eukaryota</taxon>
        <taxon>Amoebozoa</taxon>
        <taxon>Evosea</taxon>
        <taxon>Archamoebae</taxon>
        <taxon>Mastigamoebida</taxon>
        <taxon>Entamoebidae</taxon>
        <taxon>Entamoeba</taxon>
    </lineage>
</organism>
<dbReference type="FunFam" id="3.40.50.2000:FF:000304">
    <property type="entry name" value="UDP-N-acetylglucosamine transferase subunit ALG14, putative"/>
    <property type="match status" value="1"/>
</dbReference>
<keyword evidence="5" id="KW-0256">Endoplasmic reticulum</keyword>
<dbReference type="VEuPathDB" id="AmoebaDB:EHI_049660"/>
<evidence type="ECO:0000313" key="10">
    <source>
        <dbReference type="EMBL" id="GAT92253.1"/>
    </source>
</evidence>
<proteinExistence type="inferred from homology"/>
<dbReference type="GO" id="GO:0043541">
    <property type="term" value="C:UDP-N-acetylglucosamine transferase complex"/>
    <property type="evidence" value="ECO:0007669"/>
    <property type="project" value="TreeGrafter"/>
</dbReference>
<dbReference type="VEuPathDB" id="AmoebaDB:KM1_041240"/>
<comment type="subcellular location">
    <subcellularLocation>
        <location evidence="1">Endoplasmic reticulum membrane</location>
        <topology evidence="1">Single-pass membrane protein</topology>
    </subcellularLocation>
</comment>
<feature type="transmembrane region" description="Helical" evidence="8">
    <location>
        <begin position="240"/>
        <end position="259"/>
    </location>
</feature>
<dbReference type="Gene3D" id="3.40.50.2000">
    <property type="entry name" value="Glycogen Phosphorylase B"/>
    <property type="match status" value="2"/>
</dbReference>
<name>A0A5K1V0B8_ENTHI</name>
<protein>
    <recommendedName>
        <fullName evidence="3">UDP-N-acetylglucosamine transferase subunit ALG14</fullName>
    </recommendedName>
</protein>
<evidence type="ECO:0000256" key="4">
    <source>
        <dbReference type="ARBA" id="ARBA00022692"/>
    </source>
</evidence>
<dbReference type="AlphaFoldDB" id="A0A5K1V0B8"/>
<feature type="domain" description="Glycosyl transferase family 28 C-terminal" evidence="9">
    <location>
        <begin position="3"/>
        <end position="134"/>
    </location>
</feature>
<evidence type="ECO:0000256" key="1">
    <source>
        <dbReference type="ARBA" id="ARBA00004389"/>
    </source>
</evidence>
<dbReference type="VEuPathDB" id="AmoebaDB:EHI5A_033290"/>
<accession>A0A5K1V0B8</accession>
<evidence type="ECO:0000256" key="8">
    <source>
        <dbReference type="SAM" id="Phobius"/>
    </source>
</evidence>
<reference evidence="10 11" key="1">
    <citation type="submission" date="2016-05" db="EMBL/GenBank/DDBJ databases">
        <title>First whole genome sequencing of Entamoeba histolytica HM1:IMSS-clone-6.</title>
        <authorList>
            <person name="Mukherjee Avik.K."/>
            <person name="Izumyama S."/>
            <person name="Nakada-Tsukui K."/>
            <person name="Nozaki T."/>
        </authorList>
    </citation>
    <scope>NUCLEOTIDE SEQUENCE [LARGE SCALE GENOMIC DNA]</scope>
    <source>
        <strain evidence="10 11">HM1:IMSS clone 6</strain>
    </source>
</reference>
<keyword evidence="7 8" id="KW-0472">Membrane</keyword>
<keyword evidence="4 8" id="KW-0812">Transmembrane</keyword>
<dbReference type="InterPro" id="IPR007235">
    <property type="entry name" value="Glyco_trans_28_C"/>
</dbReference>
<evidence type="ECO:0000256" key="3">
    <source>
        <dbReference type="ARBA" id="ARBA00017467"/>
    </source>
</evidence>
<dbReference type="GO" id="GO:0006488">
    <property type="term" value="P:dolichol-linked oligosaccharide biosynthetic process"/>
    <property type="evidence" value="ECO:0007669"/>
    <property type="project" value="InterPro"/>
</dbReference>
<gene>
    <name evidence="10" type="ORF">CL6EHI_049660</name>
</gene>
<feature type="transmembrane region" description="Helical" evidence="8">
    <location>
        <begin position="265"/>
        <end position="287"/>
    </location>
</feature>
<dbReference type="FunFam" id="3.40.50.2000:FF:000330">
    <property type="entry name" value="UDP-N-acetylglucosamine transferase subunit ALG14, putative"/>
    <property type="match status" value="1"/>
</dbReference>
<dbReference type="Proteomes" id="UP000078387">
    <property type="component" value="Unassembled WGS sequence"/>
</dbReference>
<dbReference type="SUPFAM" id="SSF53756">
    <property type="entry name" value="UDP-Glycosyltransferase/glycogen phosphorylase"/>
    <property type="match status" value="1"/>
</dbReference>
<dbReference type="PANTHER" id="PTHR12154:SF4">
    <property type="entry name" value="UDP-N-ACETYLGLUCOSAMINE TRANSFERASE SUBUNIT ALG14 HOMOLOG"/>
    <property type="match status" value="1"/>
</dbReference>
<dbReference type="PANTHER" id="PTHR12154">
    <property type="entry name" value="GLYCOSYL TRANSFERASE-RELATED"/>
    <property type="match status" value="1"/>
</dbReference>
<evidence type="ECO:0000259" key="9">
    <source>
        <dbReference type="Pfam" id="PF04101"/>
    </source>
</evidence>
<comment type="caution">
    <text evidence="10">The sequence shown here is derived from an EMBL/GenBank/DDBJ whole genome shotgun (WGS) entry which is preliminary data.</text>
</comment>
<dbReference type="VEuPathDB" id="AmoebaDB:EHI8A_013220"/>
<comment type="similarity">
    <text evidence="2">Belongs to the ALG14 family.</text>
</comment>
<dbReference type="OMA" id="LMHNHQV"/>
<dbReference type="VEuPathDB" id="AmoebaDB:EHI7A_017620"/>
<dbReference type="Pfam" id="PF08660">
    <property type="entry name" value="Alg14"/>
    <property type="match status" value="1"/>
</dbReference>
<evidence type="ECO:0000256" key="7">
    <source>
        <dbReference type="ARBA" id="ARBA00023136"/>
    </source>
</evidence>
<evidence type="ECO:0000256" key="2">
    <source>
        <dbReference type="ARBA" id="ARBA00009731"/>
    </source>
</evidence>
<dbReference type="InterPro" id="IPR013969">
    <property type="entry name" value="Oligosacch_biosynth_Alg14"/>
</dbReference>